<dbReference type="GO" id="GO:0046872">
    <property type="term" value="F:metal ion binding"/>
    <property type="evidence" value="ECO:0007669"/>
    <property type="project" value="UniProtKB-KW"/>
</dbReference>
<comment type="caution">
    <text evidence="8">The sequence shown here is derived from an EMBL/GenBank/DDBJ whole genome shotgun (WGS) entry which is preliminary data.</text>
</comment>
<evidence type="ECO:0000256" key="4">
    <source>
        <dbReference type="ARBA" id="ARBA00023014"/>
    </source>
</evidence>
<comment type="cofactor">
    <cofactor evidence="5">
        <name>[2Fe-2S] cluster</name>
        <dbReference type="ChEBI" id="CHEBI:190135"/>
    </cofactor>
</comment>
<dbReference type="PANTHER" id="PTHR21496:SF0">
    <property type="entry name" value="RIESKE DOMAIN-CONTAINING PROTEIN"/>
    <property type="match status" value="1"/>
</dbReference>
<dbReference type="Pfam" id="PF09990">
    <property type="entry name" value="DUF2231"/>
    <property type="match status" value="1"/>
</dbReference>
<dbReference type="GO" id="GO:0051537">
    <property type="term" value="F:2 iron, 2 sulfur cluster binding"/>
    <property type="evidence" value="ECO:0007669"/>
    <property type="project" value="UniProtKB-KW"/>
</dbReference>
<organism evidence="8 9">
    <name type="scientific">Arthrobacter echini</name>
    <dbReference type="NCBI Taxonomy" id="1529066"/>
    <lineage>
        <taxon>Bacteria</taxon>
        <taxon>Bacillati</taxon>
        <taxon>Actinomycetota</taxon>
        <taxon>Actinomycetes</taxon>
        <taxon>Micrococcales</taxon>
        <taxon>Micrococcaceae</taxon>
        <taxon>Arthrobacter</taxon>
    </lineage>
</organism>
<sequence length="289" mass="30533">MKTLRPLQYVENLENLTWLDRVANPMRDLVHAVVRPSAVRDLLHGVPLGHPLHPLMVLVPTGAWVSAAVLDVVPGSKPAATILVGMGVASAAPTALAGWTDWADGHEQQLRVGVVHAAANLVAVGLYSVSLVQRLRGGSGRLLAYSGLLAVSAGGFLGGHMAYRQAMGANHAEDVPHRVEPGWHSIGPLTDLPEGELEQRMLGEIPLVVFREGNEVSVLSGTCSHLSAPLIEGTISYDDGDPCLTCPWHHSMFSVKNGEVLHGPATSPQPSFDTRVVAGNVEVSLPNAG</sequence>
<dbReference type="PROSITE" id="PS51296">
    <property type="entry name" value="RIESKE"/>
    <property type="match status" value="1"/>
</dbReference>
<dbReference type="RefSeq" id="WP_136453867.1">
    <property type="nucleotide sequence ID" value="NZ_SSWH01000005.1"/>
</dbReference>
<evidence type="ECO:0000313" key="9">
    <source>
        <dbReference type="Proteomes" id="UP000305233"/>
    </source>
</evidence>
<dbReference type="Proteomes" id="UP000305233">
    <property type="component" value="Unassembled WGS sequence"/>
</dbReference>
<proteinExistence type="inferred from homology"/>
<evidence type="ECO:0000256" key="1">
    <source>
        <dbReference type="ARBA" id="ARBA00022714"/>
    </source>
</evidence>
<evidence type="ECO:0000256" key="2">
    <source>
        <dbReference type="ARBA" id="ARBA00022723"/>
    </source>
</evidence>
<comment type="similarity">
    <text evidence="6">Belongs to the bacterial ring-hydroxylating dioxygenase ferredoxin component family.</text>
</comment>
<gene>
    <name evidence="8" type="ORF">E8P82_07465</name>
</gene>
<evidence type="ECO:0000313" key="8">
    <source>
        <dbReference type="EMBL" id="THJ66767.1"/>
    </source>
</evidence>
<evidence type="ECO:0000256" key="3">
    <source>
        <dbReference type="ARBA" id="ARBA00023004"/>
    </source>
</evidence>
<dbReference type="PANTHER" id="PTHR21496">
    <property type="entry name" value="FERREDOXIN-RELATED"/>
    <property type="match status" value="1"/>
</dbReference>
<dbReference type="GO" id="GO:0016705">
    <property type="term" value="F:oxidoreductase activity, acting on paired donors, with incorporation or reduction of molecular oxygen"/>
    <property type="evidence" value="ECO:0007669"/>
    <property type="project" value="UniProtKB-ARBA"/>
</dbReference>
<dbReference type="Gene3D" id="2.102.10.10">
    <property type="entry name" value="Rieske [2Fe-2S] iron-sulphur domain"/>
    <property type="match status" value="1"/>
</dbReference>
<dbReference type="OrthoDB" id="9795104at2"/>
<evidence type="ECO:0000256" key="5">
    <source>
        <dbReference type="ARBA" id="ARBA00034078"/>
    </source>
</evidence>
<dbReference type="InterPro" id="IPR019251">
    <property type="entry name" value="DUF2231_TM"/>
</dbReference>
<name>A0A4S5E5I2_9MICC</name>
<dbReference type="SUPFAM" id="SSF50022">
    <property type="entry name" value="ISP domain"/>
    <property type="match status" value="1"/>
</dbReference>
<dbReference type="EMBL" id="SSWH01000005">
    <property type="protein sequence ID" value="THJ66767.1"/>
    <property type="molecule type" value="Genomic_DNA"/>
</dbReference>
<protein>
    <submittedName>
        <fullName evidence="8">(2Fe-2S)-binding protein</fullName>
    </submittedName>
</protein>
<accession>A0A4S5E5I2</accession>
<keyword evidence="2" id="KW-0479">Metal-binding</keyword>
<dbReference type="AlphaFoldDB" id="A0A4S5E5I2"/>
<dbReference type="InterPro" id="IPR036922">
    <property type="entry name" value="Rieske_2Fe-2S_sf"/>
</dbReference>
<evidence type="ECO:0000259" key="7">
    <source>
        <dbReference type="PROSITE" id="PS51296"/>
    </source>
</evidence>
<keyword evidence="4" id="KW-0411">Iron-sulfur</keyword>
<dbReference type="InterPro" id="IPR017941">
    <property type="entry name" value="Rieske_2Fe-2S"/>
</dbReference>
<reference evidence="8 9" key="1">
    <citation type="submission" date="2019-04" db="EMBL/GenBank/DDBJ databases">
        <authorList>
            <person name="Liu Q."/>
            <person name="Xin Y.-H."/>
        </authorList>
    </citation>
    <scope>NUCLEOTIDE SEQUENCE [LARGE SCALE GENOMIC DNA]</scope>
    <source>
        <strain evidence="8 9">AM23</strain>
    </source>
</reference>
<dbReference type="GO" id="GO:0004497">
    <property type="term" value="F:monooxygenase activity"/>
    <property type="evidence" value="ECO:0007669"/>
    <property type="project" value="UniProtKB-ARBA"/>
</dbReference>
<keyword evidence="3" id="KW-0408">Iron</keyword>
<dbReference type="Pfam" id="PF00355">
    <property type="entry name" value="Rieske"/>
    <property type="match status" value="1"/>
</dbReference>
<keyword evidence="1" id="KW-0001">2Fe-2S</keyword>
<feature type="domain" description="Rieske" evidence="7">
    <location>
        <begin position="183"/>
        <end position="283"/>
    </location>
</feature>
<dbReference type="CDD" id="cd03467">
    <property type="entry name" value="Rieske"/>
    <property type="match status" value="1"/>
</dbReference>
<evidence type="ECO:0000256" key="6">
    <source>
        <dbReference type="ARBA" id="ARBA00038001"/>
    </source>
</evidence>
<keyword evidence="9" id="KW-1185">Reference proteome</keyword>